<dbReference type="SMART" id="SM01009">
    <property type="entry name" value="AlkA_N"/>
    <property type="match status" value="1"/>
</dbReference>
<dbReference type="PANTHER" id="PTHR43003:SF13">
    <property type="entry name" value="DNA-3-METHYLADENINE GLYCOSYLASE 2"/>
    <property type="match status" value="1"/>
</dbReference>
<dbReference type="InterPro" id="IPR003265">
    <property type="entry name" value="HhH-GPD_domain"/>
</dbReference>
<keyword evidence="8" id="KW-1185">Reference proteome</keyword>
<dbReference type="Gene3D" id="3.30.310.20">
    <property type="entry name" value="DNA-3-methyladenine glycosylase AlkA, N-terminal domain"/>
    <property type="match status" value="1"/>
</dbReference>
<feature type="domain" description="HhH-GPD" evidence="5">
    <location>
        <begin position="129"/>
        <end position="281"/>
    </location>
</feature>
<dbReference type="Gene3D" id="1.10.340.30">
    <property type="entry name" value="Hypothetical protein, domain 2"/>
    <property type="match status" value="1"/>
</dbReference>
<name>A0ABQ5MZ01_9MICC</name>
<feature type="domain" description="DNA-3-methyladenine glycosylase AlkA N-terminal" evidence="6">
    <location>
        <begin position="2"/>
        <end position="119"/>
    </location>
</feature>
<evidence type="ECO:0000313" key="8">
    <source>
        <dbReference type="Proteomes" id="UP001209654"/>
    </source>
</evidence>
<evidence type="ECO:0000256" key="3">
    <source>
        <dbReference type="ARBA" id="ARBA00022763"/>
    </source>
</evidence>
<protein>
    <recommendedName>
        <fullName evidence="2">DNA-3-methyladenine glycosylase II</fullName>
        <ecNumber evidence="2">3.2.2.21</ecNumber>
    </recommendedName>
</protein>
<organism evidence="7 8">
    <name type="scientific">Arthrobacter mangrovi</name>
    <dbReference type="NCBI Taxonomy" id="2966350"/>
    <lineage>
        <taxon>Bacteria</taxon>
        <taxon>Bacillati</taxon>
        <taxon>Actinomycetota</taxon>
        <taxon>Actinomycetes</taxon>
        <taxon>Micrococcales</taxon>
        <taxon>Micrococcaceae</taxon>
        <taxon>Arthrobacter</taxon>
    </lineage>
</organism>
<dbReference type="InterPro" id="IPR011257">
    <property type="entry name" value="DNA_glycosylase"/>
</dbReference>
<dbReference type="SMART" id="SM00478">
    <property type="entry name" value="ENDO3c"/>
    <property type="match status" value="1"/>
</dbReference>
<dbReference type="Pfam" id="PF00730">
    <property type="entry name" value="HhH-GPD"/>
    <property type="match status" value="1"/>
</dbReference>
<gene>
    <name evidence="7" type="ORF">AHIS1636_36450</name>
</gene>
<dbReference type="InterPro" id="IPR037046">
    <property type="entry name" value="AlkA_N_sf"/>
</dbReference>
<keyword evidence="4" id="KW-0234">DNA repair</keyword>
<proteinExistence type="predicted"/>
<evidence type="ECO:0000256" key="1">
    <source>
        <dbReference type="ARBA" id="ARBA00000086"/>
    </source>
</evidence>
<sequence>MRLPLPFSAPFDRPAMLAALDAHAVPGLESVDVAAGTCTRLFASPAGPVLGTVSFGPAGAELELETPDPATAAAVTSAVRRWLDLDLEPAAVSAVLGADPRIGPLVAARPGLRIPGYADGFEGAACTVLGQQVSLATARTFAGRLVAAFGTGHSSGLQAFPSPERLTAAGPDAVRAAVGLTGSRARTVHALAEACAAGLDISPEGDHRLIRRELLKLPGIGPWTADYLAMRALHDRDAFPAGDRVLRRALGLESDKEVRAHGSAWSPLRAYAVFHLWTAHAYLP</sequence>
<dbReference type="EMBL" id="BRVS01000028">
    <property type="protein sequence ID" value="GLB69202.1"/>
    <property type="molecule type" value="Genomic_DNA"/>
</dbReference>
<dbReference type="InterPro" id="IPR010316">
    <property type="entry name" value="AlkA_N"/>
</dbReference>
<dbReference type="Proteomes" id="UP001209654">
    <property type="component" value="Unassembled WGS sequence"/>
</dbReference>
<evidence type="ECO:0000259" key="5">
    <source>
        <dbReference type="SMART" id="SM00478"/>
    </source>
</evidence>
<keyword evidence="3" id="KW-0227">DNA damage</keyword>
<dbReference type="Pfam" id="PF06029">
    <property type="entry name" value="AlkA_N"/>
    <property type="match status" value="1"/>
</dbReference>
<dbReference type="PANTHER" id="PTHR43003">
    <property type="entry name" value="DNA-3-METHYLADENINE GLYCOSYLASE"/>
    <property type="match status" value="1"/>
</dbReference>
<comment type="catalytic activity">
    <reaction evidence="1">
        <text>Hydrolysis of alkylated DNA, releasing 3-methyladenine, 3-methylguanine, 7-methylguanine and 7-methyladenine.</text>
        <dbReference type="EC" id="3.2.2.21"/>
    </reaction>
</comment>
<evidence type="ECO:0000259" key="6">
    <source>
        <dbReference type="SMART" id="SM01009"/>
    </source>
</evidence>
<dbReference type="SUPFAM" id="SSF55945">
    <property type="entry name" value="TATA-box binding protein-like"/>
    <property type="match status" value="1"/>
</dbReference>
<accession>A0ABQ5MZ01</accession>
<dbReference type="RefSeq" id="WP_264797297.1">
    <property type="nucleotide sequence ID" value="NZ_BRVS01000028.1"/>
</dbReference>
<comment type="caution">
    <text evidence="7">The sequence shown here is derived from an EMBL/GenBank/DDBJ whole genome shotgun (WGS) entry which is preliminary data.</text>
</comment>
<dbReference type="CDD" id="cd00056">
    <property type="entry name" value="ENDO3c"/>
    <property type="match status" value="1"/>
</dbReference>
<reference evidence="7 8" key="1">
    <citation type="journal article" date="2023" name="Int. J. Syst. Evol. Microbiol.">
        <title>Arthrobacter mangrovi sp. nov., an actinobacterium isolated from the rhizosphere of a mangrove.</title>
        <authorList>
            <person name="Hamada M."/>
            <person name="Saitou S."/>
            <person name="Enomoto N."/>
            <person name="Nanri K."/>
            <person name="Hidaka K."/>
            <person name="Miura T."/>
            <person name="Tamura T."/>
        </authorList>
    </citation>
    <scope>NUCLEOTIDE SEQUENCE [LARGE SCALE GENOMIC DNA]</scope>
    <source>
        <strain evidence="7 8">NBRC 112813</strain>
    </source>
</reference>
<dbReference type="Gene3D" id="1.10.1670.10">
    <property type="entry name" value="Helix-hairpin-Helix base-excision DNA repair enzymes (C-terminal)"/>
    <property type="match status" value="1"/>
</dbReference>
<evidence type="ECO:0000256" key="4">
    <source>
        <dbReference type="ARBA" id="ARBA00023204"/>
    </source>
</evidence>
<dbReference type="SUPFAM" id="SSF48150">
    <property type="entry name" value="DNA-glycosylase"/>
    <property type="match status" value="1"/>
</dbReference>
<dbReference type="InterPro" id="IPR051912">
    <property type="entry name" value="Alkylbase_DNA_Glycosylase/TA"/>
</dbReference>
<evidence type="ECO:0000256" key="2">
    <source>
        <dbReference type="ARBA" id="ARBA00012000"/>
    </source>
</evidence>
<dbReference type="EC" id="3.2.2.21" evidence="2"/>
<evidence type="ECO:0000313" key="7">
    <source>
        <dbReference type="EMBL" id="GLB69202.1"/>
    </source>
</evidence>
<dbReference type="InterPro" id="IPR023170">
    <property type="entry name" value="HhH_base_excis_C"/>
</dbReference>